<comment type="caution">
    <text evidence="3">The sequence shown here is derived from an EMBL/GenBank/DDBJ whole genome shotgun (WGS) entry which is preliminary data.</text>
</comment>
<keyword evidence="1" id="KW-0472">Membrane</keyword>
<sequence length="84" mass="9898">MKPPLPDPDEEKARQILAVFRRLERRERAQSRLSMLVWLFQLVLLVVLGLIVIANIQKFRLLQGFVKHPDSLLLDRPKTLNDFH</sequence>
<protein>
    <submittedName>
        <fullName evidence="3">Uncharacterized protein</fullName>
    </submittedName>
</protein>
<evidence type="ECO:0000313" key="3">
    <source>
        <dbReference type="EMBL" id="HEE18202.1"/>
    </source>
</evidence>
<dbReference type="EMBL" id="DSLG01000004">
    <property type="protein sequence ID" value="HEA87216.1"/>
    <property type="molecule type" value="Genomic_DNA"/>
</dbReference>
<gene>
    <name evidence="3" type="ORF">ENP62_01450</name>
    <name evidence="2" type="ORF">ENP94_04305</name>
    <name evidence="4" type="ORF">ENS16_05440</name>
</gene>
<dbReference type="EMBL" id="DSKA01000111">
    <property type="protein sequence ID" value="HEE18202.1"/>
    <property type="molecule type" value="Genomic_DNA"/>
</dbReference>
<name>A0A7C1WXV3_UNCW3</name>
<reference evidence="3" key="1">
    <citation type="journal article" date="2020" name="mSystems">
        <title>Genome- and Community-Level Interaction Insights into Carbon Utilization and Element Cycling Functions of Hydrothermarchaeota in Hydrothermal Sediment.</title>
        <authorList>
            <person name="Zhou Z."/>
            <person name="Liu Y."/>
            <person name="Xu W."/>
            <person name="Pan J."/>
            <person name="Luo Z.H."/>
            <person name="Li M."/>
        </authorList>
    </citation>
    <scope>NUCLEOTIDE SEQUENCE [LARGE SCALE GENOMIC DNA]</scope>
    <source>
        <strain evidence="3">SpSt-236</strain>
        <strain evidence="2">SpSt-265</strain>
        <strain evidence="4">SpSt-465</strain>
    </source>
</reference>
<keyword evidence="1" id="KW-0812">Transmembrane</keyword>
<proteinExistence type="predicted"/>
<dbReference type="EMBL" id="DSTU01000007">
    <property type="protein sequence ID" value="HFJ54114.1"/>
    <property type="molecule type" value="Genomic_DNA"/>
</dbReference>
<accession>A0A7C1WXV3</accession>
<evidence type="ECO:0000256" key="1">
    <source>
        <dbReference type="SAM" id="Phobius"/>
    </source>
</evidence>
<keyword evidence="1" id="KW-1133">Transmembrane helix</keyword>
<feature type="transmembrane region" description="Helical" evidence="1">
    <location>
        <begin position="35"/>
        <end position="56"/>
    </location>
</feature>
<organism evidence="3">
    <name type="scientific">candidate division WOR-3 bacterium</name>
    <dbReference type="NCBI Taxonomy" id="2052148"/>
    <lineage>
        <taxon>Bacteria</taxon>
        <taxon>Bacteria division WOR-3</taxon>
    </lineage>
</organism>
<evidence type="ECO:0000313" key="4">
    <source>
        <dbReference type="EMBL" id="HFJ54114.1"/>
    </source>
</evidence>
<dbReference type="AlphaFoldDB" id="A0A7C1WXV3"/>
<evidence type="ECO:0000313" key="2">
    <source>
        <dbReference type="EMBL" id="HEA87216.1"/>
    </source>
</evidence>